<comment type="caution">
    <text evidence="2">The sequence shown here is derived from an EMBL/GenBank/DDBJ whole genome shotgun (WGS) entry which is preliminary data.</text>
</comment>
<gene>
    <name evidence="2" type="ORF">SHI21_15520</name>
</gene>
<accession>A0ABU5VZ33</accession>
<protein>
    <recommendedName>
        <fullName evidence="4">DUF2231 domain-containing protein</fullName>
    </recommendedName>
</protein>
<evidence type="ECO:0008006" key="4">
    <source>
        <dbReference type="Google" id="ProtNLM"/>
    </source>
</evidence>
<evidence type="ECO:0000313" key="2">
    <source>
        <dbReference type="EMBL" id="MEA9357638.1"/>
    </source>
</evidence>
<evidence type="ECO:0000256" key="1">
    <source>
        <dbReference type="SAM" id="Phobius"/>
    </source>
</evidence>
<feature type="transmembrane region" description="Helical" evidence="1">
    <location>
        <begin position="12"/>
        <end position="32"/>
    </location>
</feature>
<feature type="transmembrane region" description="Helical" evidence="1">
    <location>
        <begin position="87"/>
        <end position="104"/>
    </location>
</feature>
<keyword evidence="1" id="KW-0812">Transmembrane</keyword>
<sequence>MIDSAQVHLALNHFPIAGMFFTILLLAIGFILKKRELILSGMLIAVISSIAIIPMSLSGEGVEEIVEHKPGVTHELIHEHEEMAEKALIVFIATGLLAISWFALRKKKQHWAVKIEVVTFLLSIISALIIAQTAHLGGMIRHDEIRSEKSQ</sequence>
<reference evidence="2 3" key="1">
    <citation type="submission" date="2023-11" db="EMBL/GenBank/DDBJ databases">
        <title>A Novel Polar Bacteriovorax (B. antarcticus) Isolated from the Biocrust in Antarctica.</title>
        <authorList>
            <person name="Mun W."/>
            <person name="Choi S.Y."/>
            <person name="Mitchell R.J."/>
        </authorList>
    </citation>
    <scope>NUCLEOTIDE SEQUENCE [LARGE SCALE GENOMIC DNA]</scope>
    <source>
        <strain evidence="2 3">PP10</strain>
    </source>
</reference>
<feature type="transmembrane region" description="Helical" evidence="1">
    <location>
        <begin position="111"/>
        <end position="131"/>
    </location>
</feature>
<feature type="transmembrane region" description="Helical" evidence="1">
    <location>
        <begin position="37"/>
        <end position="57"/>
    </location>
</feature>
<proteinExistence type="predicted"/>
<dbReference type="RefSeq" id="WP_323577722.1">
    <property type="nucleotide sequence ID" value="NZ_JAYGJQ010000002.1"/>
</dbReference>
<keyword evidence="1" id="KW-1133">Transmembrane helix</keyword>
<name>A0ABU5VZ33_9BACT</name>
<evidence type="ECO:0000313" key="3">
    <source>
        <dbReference type="Proteomes" id="UP001302274"/>
    </source>
</evidence>
<keyword evidence="3" id="KW-1185">Reference proteome</keyword>
<dbReference type="EMBL" id="JAYGJQ010000002">
    <property type="protein sequence ID" value="MEA9357638.1"/>
    <property type="molecule type" value="Genomic_DNA"/>
</dbReference>
<organism evidence="2 3">
    <name type="scientific">Bacteriovorax antarcticus</name>
    <dbReference type="NCBI Taxonomy" id="3088717"/>
    <lineage>
        <taxon>Bacteria</taxon>
        <taxon>Pseudomonadati</taxon>
        <taxon>Bdellovibrionota</taxon>
        <taxon>Bacteriovoracia</taxon>
        <taxon>Bacteriovoracales</taxon>
        <taxon>Bacteriovoracaceae</taxon>
        <taxon>Bacteriovorax</taxon>
    </lineage>
</organism>
<keyword evidence="1" id="KW-0472">Membrane</keyword>
<dbReference type="Proteomes" id="UP001302274">
    <property type="component" value="Unassembled WGS sequence"/>
</dbReference>